<comment type="caution">
    <text evidence="2">The sequence shown here is derived from an EMBL/GenBank/DDBJ whole genome shotgun (WGS) entry which is preliminary data.</text>
</comment>
<dbReference type="RefSeq" id="WP_201692327.1">
    <property type="nucleotide sequence ID" value="NZ_JAEQND010000013.1"/>
</dbReference>
<feature type="transmembrane region" description="Helical" evidence="1">
    <location>
        <begin position="66"/>
        <end position="85"/>
    </location>
</feature>
<gene>
    <name evidence="2" type="ORF">JI746_21440</name>
</gene>
<sequence length="109" mass="12117">MSTLLTFLAQPTTRWSIGVPFALIAALCAYEAKKGAPLDKDVLAVCLGLLPISYLLSWWTGGSFHVVSLFLLTLPFWIGSKRITLAQSVTLTFMHTPWWSTWWPATSTT</sequence>
<organism evidence="2 3">
    <name type="scientific">Ramlibacter alkalitolerans</name>
    <dbReference type="NCBI Taxonomy" id="2039631"/>
    <lineage>
        <taxon>Bacteria</taxon>
        <taxon>Pseudomonadati</taxon>
        <taxon>Pseudomonadota</taxon>
        <taxon>Betaproteobacteria</taxon>
        <taxon>Burkholderiales</taxon>
        <taxon>Comamonadaceae</taxon>
        <taxon>Ramlibacter</taxon>
    </lineage>
</organism>
<keyword evidence="1" id="KW-0472">Membrane</keyword>
<evidence type="ECO:0000313" key="3">
    <source>
        <dbReference type="Proteomes" id="UP000622707"/>
    </source>
</evidence>
<evidence type="ECO:0000313" key="2">
    <source>
        <dbReference type="EMBL" id="MBL0427693.1"/>
    </source>
</evidence>
<protein>
    <submittedName>
        <fullName evidence="2">Uncharacterized protein</fullName>
    </submittedName>
</protein>
<evidence type="ECO:0000256" key="1">
    <source>
        <dbReference type="SAM" id="Phobius"/>
    </source>
</evidence>
<proteinExistence type="predicted"/>
<keyword evidence="3" id="KW-1185">Reference proteome</keyword>
<dbReference type="Proteomes" id="UP000622707">
    <property type="component" value="Unassembled WGS sequence"/>
</dbReference>
<accession>A0ABS1JTZ7</accession>
<keyword evidence="1" id="KW-0812">Transmembrane</keyword>
<dbReference type="EMBL" id="JAEQND010000013">
    <property type="protein sequence ID" value="MBL0427693.1"/>
    <property type="molecule type" value="Genomic_DNA"/>
</dbReference>
<reference evidence="2 3" key="1">
    <citation type="journal article" date="2017" name="Int. J. Syst. Evol. Microbiol.">
        <title>Ramlibacter alkalitolerans sp. nov., alkali-tolerant bacterium isolated from soil of ginseng.</title>
        <authorList>
            <person name="Lee D.H."/>
            <person name="Cha C.J."/>
        </authorList>
    </citation>
    <scope>NUCLEOTIDE SEQUENCE [LARGE SCALE GENOMIC DNA]</scope>
    <source>
        <strain evidence="2 3">KACC 19305</strain>
    </source>
</reference>
<name>A0ABS1JTZ7_9BURK</name>
<keyword evidence="1" id="KW-1133">Transmembrane helix</keyword>